<dbReference type="EMBL" id="JAZHRV010000001">
    <property type="protein sequence ID" value="MEH2558211.1"/>
    <property type="molecule type" value="Genomic_DNA"/>
</dbReference>
<dbReference type="InterPro" id="IPR006935">
    <property type="entry name" value="Helicase/UvrB_N"/>
</dbReference>
<evidence type="ECO:0000256" key="6">
    <source>
        <dbReference type="ARBA" id="ARBA00022769"/>
    </source>
</evidence>
<feature type="binding site" evidence="13">
    <location>
        <begin position="226"/>
        <end position="233"/>
    </location>
    <ligand>
        <name>ATP</name>
        <dbReference type="ChEBI" id="CHEBI:30616"/>
    </ligand>
</feature>
<dbReference type="InterPro" id="IPR001650">
    <property type="entry name" value="Helicase_C-like"/>
</dbReference>
<dbReference type="NCBIfam" id="NF003673">
    <property type="entry name" value="PRK05298.1"/>
    <property type="match status" value="1"/>
</dbReference>
<dbReference type="PROSITE" id="PS51194">
    <property type="entry name" value="HELICASE_CTER"/>
    <property type="match status" value="1"/>
</dbReference>
<protein>
    <recommendedName>
        <fullName evidence="12 13">UvrABC system protein B</fullName>
        <shortName evidence="13">Protein UvrB</shortName>
    </recommendedName>
    <alternativeName>
        <fullName evidence="13">Excinuclease ABC subunit B</fullName>
    </alternativeName>
</protein>
<dbReference type="InterPro" id="IPR041471">
    <property type="entry name" value="UvrB_inter"/>
</dbReference>
<dbReference type="NCBIfam" id="TIGR00631">
    <property type="entry name" value="uvrb"/>
    <property type="match status" value="1"/>
</dbReference>
<dbReference type="Pfam" id="PF12344">
    <property type="entry name" value="UvrB"/>
    <property type="match status" value="1"/>
</dbReference>
<dbReference type="InterPro" id="IPR004807">
    <property type="entry name" value="UvrB"/>
</dbReference>
<feature type="compositionally biased region" description="Basic and acidic residues" evidence="16">
    <location>
        <begin position="80"/>
        <end position="89"/>
    </location>
</feature>
<evidence type="ECO:0000259" key="17">
    <source>
        <dbReference type="PROSITE" id="PS50151"/>
    </source>
</evidence>
<evidence type="ECO:0000256" key="12">
    <source>
        <dbReference type="ARBA" id="ARBA00029504"/>
    </source>
</evidence>
<comment type="subunit">
    <text evidence="11 13 14">Forms a heterotetramer with UvrA during the search for lesions. Interacts with UvrC in an incision complex.</text>
</comment>
<comment type="function">
    <text evidence="13">The UvrABC repair system catalyzes the recognition and processing of DNA lesions. A damage recognition complex composed of 2 UvrA and 2 UvrB subunits scans DNA for abnormalities. Upon binding of the UvrA(2)B(2) complex to a putative damaged site, the DNA wraps around one UvrB monomer. DNA wrap is dependent on ATP binding by UvrB and probably causes local melting of the DNA helix, facilitating insertion of UvrB beta-hairpin between the DNA strands. Then UvrB probes one DNA strand for the presence of a lesion. If a lesion is found the UvrA subunits dissociate and the UvrB-DNA preincision complex is formed. This complex is subsequently bound by UvrC and the second UvrB is released. If no lesion is found, the DNA wraps around the other UvrB subunit that will check the other stand for damage.</text>
</comment>
<dbReference type="Pfam" id="PF02151">
    <property type="entry name" value="UVR"/>
    <property type="match status" value="1"/>
</dbReference>
<keyword evidence="3 13" id="KW-0963">Cytoplasm</keyword>
<keyword evidence="8 13" id="KW-0267">Excision nuclease</keyword>
<keyword evidence="9 13" id="KW-0234">DNA repair</keyword>
<dbReference type="Pfam" id="PF04851">
    <property type="entry name" value="ResIII"/>
    <property type="match status" value="1"/>
</dbReference>
<dbReference type="CDD" id="cd17916">
    <property type="entry name" value="DEXHc_UvrB"/>
    <property type="match status" value="1"/>
</dbReference>
<keyword evidence="7 13" id="KW-0067">ATP-binding</keyword>
<dbReference type="Gene3D" id="4.10.860.10">
    <property type="entry name" value="UVR domain"/>
    <property type="match status" value="1"/>
</dbReference>
<reference evidence="20 21" key="1">
    <citation type="submission" date="2024-02" db="EMBL/GenBank/DDBJ databases">
        <title>Adaptive strategies in a cosmopolitan and abundant soil bacterium.</title>
        <authorList>
            <person name="Carini P."/>
        </authorList>
    </citation>
    <scope>NUCLEOTIDE SEQUENCE [LARGE SCALE GENOMIC DNA]</scope>
    <source>
        <strain evidence="20 21">AZCC 1608</strain>
    </source>
</reference>
<dbReference type="HAMAP" id="MF_00204">
    <property type="entry name" value="UvrB"/>
    <property type="match status" value="1"/>
</dbReference>
<dbReference type="InterPro" id="IPR001943">
    <property type="entry name" value="UVR_dom"/>
</dbReference>
<evidence type="ECO:0000256" key="9">
    <source>
        <dbReference type="ARBA" id="ARBA00023204"/>
    </source>
</evidence>
<evidence type="ECO:0000313" key="21">
    <source>
        <dbReference type="Proteomes" id="UP001364224"/>
    </source>
</evidence>
<keyword evidence="21" id="KW-1185">Reference proteome</keyword>
<evidence type="ECO:0000313" key="20">
    <source>
        <dbReference type="EMBL" id="MEH2558211.1"/>
    </source>
</evidence>
<evidence type="ECO:0000256" key="5">
    <source>
        <dbReference type="ARBA" id="ARBA00022763"/>
    </source>
</evidence>
<gene>
    <name evidence="13" type="primary">uvrB</name>
    <name evidence="20" type="ORF">V1286_005740</name>
</gene>
<keyword evidence="10 13" id="KW-0742">SOS response</keyword>
<keyword evidence="15" id="KW-0175">Coiled coil</keyword>
<evidence type="ECO:0000259" key="19">
    <source>
        <dbReference type="PROSITE" id="PS51194"/>
    </source>
</evidence>
<keyword evidence="6 13" id="KW-0228">DNA excision</keyword>
<evidence type="ECO:0000256" key="2">
    <source>
        <dbReference type="ARBA" id="ARBA00008533"/>
    </source>
</evidence>
<dbReference type="Gene3D" id="3.40.50.300">
    <property type="entry name" value="P-loop containing nucleotide triphosphate hydrolases"/>
    <property type="match status" value="3"/>
</dbReference>
<dbReference type="InterPro" id="IPR027417">
    <property type="entry name" value="P-loop_NTPase"/>
</dbReference>
<dbReference type="PROSITE" id="PS51192">
    <property type="entry name" value="HELICASE_ATP_BIND_1"/>
    <property type="match status" value="1"/>
</dbReference>
<feature type="region of interest" description="Disordered" evidence="16">
    <location>
        <begin position="1"/>
        <end position="136"/>
    </location>
</feature>
<feature type="compositionally biased region" description="Gly residues" evidence="16">
    <location>
        <begin position="900"/>
        <end position="912"/>
    </location>
</feature>
<evidence type="ECO:0000256" key="10">
    <source>
        <dbReference type="ARBA" id="ARBA00023236"/>
    </source>
</evidence>
<dbReference type="Proteomes" id="UP001364224">
    <property type="component" value="Unassembled WGS sequence"/>
</dbReference>
<comment type="similarity">
    <text evidence="2 13 14">Belongs to the UvrB family.</text>
</comment>
<dbReference type="PANTHER" id="PTHR24029:SF0">
    <property type="entry name" value="UVRABC SYSTEM PROTEIN B"/>
    <property type="match status" value="1"/>
</dbReference>
<evidence type="ECO:0000256" key="15">
    <source>
        <dbReference type="SAM" id="Coils"/>
    </source>
</evidence>
<accession>A0ABU8BI29</accession>
<dbReference type="InterPro" id="IPR036876">
    <property type="entry name" value="UVR_dom_sf"/>
</dbReference>
<evidence type="ECO:0000256" key="11">
    <source>
        <dbReference type="ARBA" id="ARBA00026033"/>
    </source>
</evidence>
<dbReference type="PANTHER" id="PTHR24029">
    <property type="entry name" value="UVRABC SYSTEM PROTEIN B"/>
    <property type="match status" value="1"/>
</dbReference>
<name>A0ABU8BI29_9BRAD</name>
<evidence type="ECO:0000256" key="3">
    <source>
        <dbReference type="ARBA" id="ARBA00022490"/>
    </source>
</evidence>
<feature type="short sequence motif" description="Beta-hairpin" evidence="13">
    <location>
        <begin position="279"/>
        <end position="302"/>
    </location>
</feature>
<dbReference type="SUPFAM" id="SSF52540">
    <property type="entry name" value="P-loop containing nucleoside triphosphate hydrolases"/>
    <property type="match status" value="2"/>
</dbReference>
<feature type="domain" description="Helicase C-terminal" evidence="19">
    <location>
        <begin position="618"/>
        <end position="784"/>
    </location>
</feature>
<dbReference type="PROSITE" id="PS50151">
    <property type="entry name" value="UVR"/>
    <property type="match status" value="1"/>
</dbReference>
<dbReference type="CDD" id="cd18790">
    <property type="entry name" value="SF2_C_UvrB"/>
    <property type="match status" value="1"/>
</dbReference>
<feature type="compositionally biased region" description="Polar residues" evidence="16">
    <location>
        <begin position="101"/>
        <end position="110"/>
    </location>
</feature>
<dbReference type="SMART" id="SM00487">
    <property type="entry name" value="DEXDc"/>
    <property type="match status" value="1"/>
</dbReference>
<comment type="domain">
    <text evidence="13">The beta-hairpin motif is involved in DNA binding.</text>
</comment>
<feature type="region of interest" description="Disordered" evidence="16">
    <location>
        <begin position="160"/>
        <end position="188"/>
    </location>
</feature>
<feature type="domain" description="Helicase ATP-binding" evidence="18">
    <location>
        <begin position="213"/>
        <end position="366"/>
    </location>
</feature>
<comment type="subcellular location">
    <subcellularLocation>
        <location evidence="1 13 14">Cytoplasm</location>
    </subcellularLocation>
</comment>
<dbReference type="RefSeq" id="WP_334485119.1">
    <property type="nucleotide sequence ID" value="NZ_JAZHRV010000001.1"/>
</dbReference>
<evidence type="ECO:0000259" key="18">
    <source>
        <dbReference type="PROSITE" id="PS51192"/>
    </source>
</evidence>
<evidence type="ECO:0000256" key="8">
    <source>
        <dbReference type="ARBA" id="ARBA00022881"/>
    </source>
</evidence>
<sequence>MAKKPDSPKKPGKTPKSKAHRPDVQPIGPALAELLNPAINRGDAGMGSGTGLQPPPDNSWDRRAGGEAAAHRARASTKGTSDDVAKRDASSQGLEEAPQANYGTSATIPTLATLDPELARQLGLPTAEDDDEALARPPRNKMEALGVKATADALENLIRDGRPEFKGDGGQLKVWTPHRPPRPEKSEGGVRFEIKSEYEPKGDQPTAIAELVEGINRNDRTQVLLGVTGSGKTYTMAKVIEATQRPAIILAPNKTLAAQLYGEFKSFFPDNAVEYFVSYYDYYQPEAYVPRTDTYIEKDSSINEQIDRMRHSATRALLERDDVIIVASVSCIYGIGSVETYTAMTFALKKGERIDQRQLIADLVALQYKRTQADFTRGTFRVRGDVIDIFPAHYEDRAWRVNLFGDTVENIEEFDPLTGHKQDDLEFIKIYANSHYVTPRPTLVQAIKSIKSELKMRLDELNNQGRLLEAQRLEQRTTFDLEMMEATGSCAGIENYSRYLTGRRPGEPPPTLFEYVPDNALVFADESHVTVPQIGGMFKGDFRRKATLAEYGFRLPSCMDNRPLRFEEWDMMRPQSVAVSATPSGWELNESGGVFVEQVIRPTGLIDPPVHIRPARTQVDDLVGEVRATAAAGYRSLVTVLTKRMAEDLTEYLHEQGIRVRYMHSDIDTIERIEIIRDLRLGAFDALVGINLLREGLDIPECALVAILDADKEGFLRSETSLIQTIGRAARNVDGKVILYADQMTGSMERAIAETDRRREKQVEYNTAHGITPESIKKSIGDIMNSVYERDHVLVEIGDGGMADDVISIGHNFEAVLSDLETRMREAAADLNFEEAARLRDEVKRLRATEMAVVDDPTIKQRGVAAKAGAYAGTRKYGDAANLPTSAMKKRGGASSSPSPGGGGSRAAGARGGVKSLGSGGPSTSRVHKPHLDEMHTPESLPYRPGGAKPRKPESGGGSKIFQPTDSRQSGPEFGPAPRSSGGAPGHRGGWKKR</sequence>
<organism evidence="20 21">
    <name type="scientific">Bradyrhizobium algeriense</name>
    <dbReference type="NCBI Taxonomy" id="634784"/>
    <lineage>
        <taxon>Bacteria</taxon>
        <taxon>Pseudomonadati</taxon>
        <taxon>Pseudomonadota</taxon>
        <taxon>Alphaproteobacteria</taxon>
        <taxon>Hyphomicrobiales</taxon>
        <taxon>Nitrobacteraceae</taxon>
        <taxon>Bradyrhizobium</taxon>
    </lineage>
</organism>
<feature type="compositionally biased region" description="Basic residues" evidence="16">
    <location>
        <begin position="10"/>
        <end position="19"/>
    </location>
</feature>
<evidence type="ECO:0000256" key="1">
    <source>
        <dbReference type="ARBA" id="ARBA00004496"/>
    </source>
</evidence>
<proteinExistence type="inferred from homology"/>
<keyword evidence="4 13" id="KW-0547">Nucleotide-binding</keyword>
<feature type="region of interest" description="Disordered" evidence="16">
    <location>
        <begin position="882"/>
        <end position="994"/>
    </location>
</feature>
<dbReference type="SMART" id="SM00490">
    <property type="entry name" value="HELICc"/>
    <property type="match status" value="1"/>
</dbReference>
<dbReference type="SUPFAM" id="SSF46600">
    <property type="entry name" value="C-terminal UvrC-binding domain of UvrB"/>
    <property type="match status" value="1"/>
</dbReference>
<dbReference type="Pfam" id="PF17757">
    <property type="entry name" value="UvrB_inter"/>
    <property type="match status" value="1"/>
</dbReference>
<keyword evidence="5 13" id="KW-0227">DNA damage</keyword>
<evidence type="ECO:0000256" key="7">
    <source>
        <dbReference type="ARBA" id="ARBA00022840"/>
    </source>
</evidence>
<evidence type="ECO:0000256" key="16">
    <source>
        <dbReference type="SAM" id="MobiDB-lite"/>
    </source>
</evidence>
<evidence type="ECO:0000256" key="4">
    <source>
        <dbReference type="ARBA" id="ARBA00022741"/>
    </source>
</evidence>
<dbReference type="InterPro" id="IPR014001">
    <property type="entry name" value="Helicase_ATP-bd"/>
</dbReference>
<evidence type="ECO:0000256" key="14">
    <source>
        <dbReference type="RuleBase" id="RU003587"/>
    </source>
</evidence>
<feature type="coiled-coil region" evidence="15">
    <location>
        <begin position="444"/>
        <end position="471"/>
    </location>
</feature>
<comment type="caution">
    <text evidence="20">The sequence shown here is derived from an EMBL/GenBank/DDBJ whole genome shotgun (WGS) entry which is preliminary data.</text>
</comment>
<evidence type="ECO:0000256" key="13">
    <source>
        <dbReference type="HAMAP-Rule" id="MF_00204"/>
    </source>
</evidence>
<dbReference type="InterPro" id="IPR024759">
    <property type="entry name" value="UvrB_YAD/RRR_dom"/>
</dbReference>
<dbReference type="Pfam" id="PF00271">
    <property type="entry name" value="Helicase_C"/>
    <property type="match status" value="1"/>
</dbReference>
<feature type="domain" description="UVR" evidence="17">
    <location>
        <begin position="814"/>
        <end position="849"/>
    </location>
</feature>